<evidence type="ECO:0000256" key="3">
    <source>
        <dbReference type="ARBA" id="ARBA00022670"/>
    </source>
</evidence>
<dbReference type="Gene3D" id="3.90.226.10">
    <property type="entry name" value="2-enoyl-CoA Hydratase, Chain A, domain 1"/>
    <property type="match status" value="1"/>
</dbReference>
<evidence type="ECO:0000256" key="4">
    <source>
        <dbReference type="ARBA" id="ARBA00022801"/>
    </source>
</evidence>
<dbReference type="PANTHER" id="PTHR10381:SF70">
    <property type="entry name" value="ATP-DEPENDENT CLP PROTEASE PROTEOLYTIC SUBUNIT"/>
    <property type="match status" value="1"/>
</dbReference>
<dbReference type="CDD" id="cd07016">
    <property type="entry name" value="S14_ClpP_1"/>
    <property type="match status" value="1"/>
</dbReference>
<dbReference type="InterPro" id="IPR029045">
    <property type="entry name" value="ClpP/crotonase-like_dom_sf"/>
</dbReference>
<dbReference type="NCBIfam" id="NF045542">
    <property type="entry name" value="Clp_rel_HeadMat"/>
    <property type="match status" value="1"/>
</dbReference>
<evidence type="ECO:0000256" key="2">
    <source>
        <dbReference type="ARBA" id="ARBA00022490"/>
    </source>
</evidence>
<dbReference type="GO" id="GO:0009368">
    <property type="term" value="C:endopeptidase Clp complex"/>
    <property type="evidence" value="ECO:0007669"/>
    <property type="project" value="TreeGrafter"/>
</dbReference>
<evidence type="ECO:0000313" key="8">
    <source>
        <dbReference type="Proteomes" id="UP000275331"/>
    </source>
</evidence>
<name>A0A3R9F9K8_9ENTR</name>
<comment type="caution">
    <text evidence="7">The sequence shown here is derived from an EMBL/GenBank/DDBJ whole genome shotgun (WGS) entry which is preliminary data.</text>
</comment>
<keyword evidence="2" id="KW-0963">Cytoplasm</keyword>
<evidence type="ECO:0000256" key="6">
    <source>
        <dbReference type="RuleBase" id="RU003567"/>
    </source>
</evidence>
<accession>A0A3R9F9K8</accession>
<dbReference type="PRINTS" id="PR00127">
    <property type="entry name" value="CLPPROTEASEP"/>
</dbReference>
<dbReference type="InterPro" id="IPR023562">
    <property type="entry name" value="ClpP/TepA"/>
</dbReference>
<dbReference type="EMBL" id="RHXB01000001">
    <property type="protein sequence ID" value="RSE29216.1"/>
    <property type="molecule type" value="Genomic_DNA"/>
</dbReference>
<dbReference type="GO" id="GO:0051117">
    <property type="term" value="F:ATPase binding"/>
    <property type="evidence" value="ECO:0007669"/>
    <property type="project" value="TreeGrafter"/>
</dbReference>
<dbReference type="RefSeq" id="WP_125292264.1">
    <property type="nucleotide sequence ID" value="NZ_RHWZ01000002.1"/>
</dbReference>
<dbReference type="InterPro" id="IPR001907">
    <property type="entry name" value="ClpP"/>
</dbReference>
<keyword evidence="3 7" id="KW-0645">Protease</keyword>
<gene>
    <name evidence="7" type="ORF">EGT71_01465</name>
</gene>
<evidence type="ECO:0000256" key="5">
    <source>
        <dbReference type="ARBA" id="ARBA00022825"/>
    </source>
</evidence>
<dbReference type="GO" id="GO:0004176">
    <property type="term" value="F:ATP-dependent peptidase activity"/>
    <property type="evidence" value="ECO:0007669"/>
    <property type="project" value="InterPro"/>
</dbReference>
<dbReference type="Pfam" id="PF00574">
    <property type="entry name" value="CLP_protease"/>
    <property type="match status" value="1"/>
</dbReference>
<dbReference type="OrthoDB" id="9806592at2"/>
<keyword evidence="5" id="KW-0720">Serine protease</keyword>
<dbReference type="GO" id="GO:0006515">
    <property type="term" value="P:protein quality control for misfolded or incompletely synthesized proteins"/>
    <property type="evidence" value="ECO:0007669"/>
    <property type="project" value="TreeGrafter"/>
</dbReference>
<evidence type="ECO:0000256" key="1">
    <source>
        <dbReference type="ARBA" id="ARBA00007039"/>
    </source>
</evidence>
<sequence>MTKRQLPVAPAGRPCAGASCEVLPSALERWNGGIRAATGDDNSISIFDVIGRDYWDEGVTAKRIAGVLRSMNGEDVTVNINSPGGDMFEGLAIYNLLREYQGKVTVKVLGIAASAASIIAMAGDEIQIGRGAFLMIHNCWVVAMGNRHDFTELSAYLEPFDNAMADIYAARSGLDAEAVQKLMDAESYIGGSDAVEKGLADGLLSADAVSGGDDSPSAALRKLDALLAKANTPRSERRKLIKALTGNTPGAVSDPDGMPSATQPNPEILAELDVALSGLANACL</sequence>
<reference evidence="7 8" key="1">
    <citation type="submission" date="2018-10" db="EMBL/GenBank/DDBJ databases">
        <title>Transmission dynamics of multidrug resistant bacteria on intensive care unit surfaces.</title>
        <authorList>
            <person name="D'Souza A.W."/>
            <person name="Potter R.F."/>
            <person name="Wallace M."/>
            <person name="Shupe A."/>
            <person name="Patel S."/>
            <person name="Sun S."/>
            <person name="Gul D."/>
            <person name="Kwon J.H."/>
            <person name="Andleeb S."/>
            <person name="Burnham C.-A.D."/>
            <person name="Dantas G."/>
        </authorList>
    </citation>
    <scope>NUCLEOTIDE SEQUENCE [LARGE SCALE GENOMIC DNA]</scope>
    <source>
        <strain evidence="7 8">AS_373</strain>
    </source>
</reference>
<dbReference type="Proteomes" id="UP000275331">
    <property type="component" value="Unassembled WGS sequence"/>
</dbReference>
<dbReference type="AlphaFoldDB" id="A0A3R9F9K8"/>
<proteinExistence type="inferred from homology"/>
<dbReference type="SUPFAM" id="SSF52096">
    <property type="entry name" value="ClpP/crotonase"/>
    <property type="match status" value="1"/>
</dbReference>
<organism evidence="7 8">
    <name type="scientific">Atlantibacter subterraneus</name>
    <dbReference type="NCBI Taxonomy" id="255519"/>
    <lineage>
        <taxon>Bacteria</taxon>
        <taxon>Pseudomonadati</taxon>
        <taxon>Pseudomonadota</taxon>
        <taxon>Gammaproteobacteria</taxon>
        <taxon>Enterobacterales</taxon>
        <taxon>Enterobacteriaceae</taxon>
        <taxon>Atlantibacter</taxon>
    </lineage>
</organism>
<keyword evidence="4" id="KW-0378">Hydrolase</keyword>
<comment type="similarity">
    <text evidence="1 6">Belongs to the peptidase S14 family.</text>
</comment>
<dbReference type="PANTHER" id="PTHR10381">
    <property type="entry name" value="ATP-DEPENDENT CLP PROTEASE PROTEOLYTIC SUBUNIT"/>
    <property type="match status" value="1"/>
</dbReference>
<evidence type="ECO:0000313" key="7">
    <source>
        <dbReference type="EMBL" id="RSE29216.1"/>
    </source>
</evidence>
<dbReference type="GO" id="GO:0004252">
    <property type="term" value="F:serine-type endopeptidase activity"/>
    <property type="evidence" value="ECO:0007669"/>
    <property type="project" value="InterPro"/>
</dbReference>
<protein>
    <recommendedName>
        <fullName evidence="6">ATP-dependent Clp protease proteolytic subunit</fullName>
    </recommendedName>
</protein>